<dbReference type="GeneID" id="101576414"/>
<gene>
    <name evidence="3" type="primary">Pate3</name>
</gene>
<dbReference type="AlphaFoldDB" id="A0A6P3F9L4"/>
<organism evidence="2 3">
    <name type="scientific">Octodon degus</name>
    <name type="common">Degu</name>
    <name type="synonym">Sciurus degus</name>
    <dbReference type="NCBI Taxonomy" id="10160"/>
    <lineage>
        <taxon>Eukaryota</taxon>
        <taxon>Metazoa</taxon>
        <taxon>Chordata</taxon>
        <taxon>Craniata</taxon>
        <taxon>Vertebrata</taxon>
        <taxon>Euteleostomi</taxon>
        <taxon>Mammalia</taxon>
        <taxon>Eutheria</taxon>
        <taxon>Euarchontoglires</taxon>
        <taxon>Glires</taxon>
        <taxon>Rodentia</taxon>
        <taxon>Hystricomorpha</taxon>
        <taxon>Octodontidae</taxon>
        <taxon>Octodon</taxon>
    </lineage>
</organism>
<dbReference type="Proteomes" id="UP000515203">
    <property type="component" value="Unplaced"/>
</dbReference>
<dbReference type="OrthoDB" id="9827827at2759"/>
<dbReference type="CTD" id="100169851"/>
<accession>A0A6P3F9L4</accession>
<dbReference type="Pfam" id="PF00021">
    <property type="entry name" value="UPAR_LY6"/>
    <property type="match status" value="1"/>
</dbReference>
<keyword evidence="2" id="KW-1185">Reference proteome</keyword>
<evidence type="ECO:0000259" key="1">
    <source>
        <dbReference type="Pfam" id="PF00021"/>
    </source>
</evidence>
<evidence type="ECO:0000313" key="3">
    <source>
        <dbReference type="RefSeq" id="XP_004641507.2"/>
    </source>
</evidence>
<proteinExistence type="predicted"/>
<name>A0A6P3F9L4_OCTDE</name>
<dbReference type="FunCoup" id="A0A6P3F9L4">
    <property type="interactions" value="326"/>
</dbReference>
<dbReference type="RefSeq" id="XP_004641507.2">
    <property type="nucleotide sequence ID" value="XM_004641450.2"/>
</dbReference>
<dbReference type="InterPro" id="IPR016054">
    <property type="entry name" value="LY6_UPA_recep-like"/>
</dbReference>
<sequence>MKAKASSLESNDLCLQLLAYFLLCKRRVKMNKYFLLLFSLFFLILATTSLRCATCHLHLARDRCRRGFGMCVAQKNEKCMHLKVIINSTHVLSYMDCQKFCKNGKKTTKDHTYQYICCGSNYCNRKG</sequence>
<feature type="domain" description="UPAR/Ly6" evidence="1">
    <location>
        <begin position="49"/>
        <end position="125"/>
    </location>
</feature>
<protein>
    <submittedName>
        <fullName evidence="3">Prostate and testis expressed protein 3</fullName>
    </submittedName>
</protein>
<reference evidence="3" key="1">
    <citation type="submission" date="2025-08" db="UniProtKB">
        <authorList>
            <consortium name="RefSeq"/>
        </authorList>
    </citation>
    <scope>IDENTIFICATION</scope>
</reference>
<evidence type="ECO:0000313" key="2">
    <source>
        <dbReference type="Proteomes" id="UP000515203"/>
    </source>
</evidence>
<dbReference type="InParanoid" id="A0A6P3F9L4"/>